<keyword evidence="3" id="KW-0614">Plasmid</keyword>
<feature type="domain" description="Inositolphosphotransferase Aur1/Ipt1" evidence="2">
    <location>
        <begin position="48"/>
        <end position="201"/>
    </location>
</feature>
<feature type="transmembrane region" description="Helical" evidence="1">
    <location>
        <begin position="139"/>
        <end position="155"/>
    </location>
</feature>
<dbReference type="AlphaFoldDB" id="A0AAP9R201"/>
<feature type="transmembrane region" description="Helical" evidence="1">
    <location>
        <begin position="162"/>
        <end position="180"/>
    </location>
</feature>
<reference evidence="4" key="1">
    <citation type="submission" date="2020-06" db="EMBL/GenBank/DDBJ databases">
        <title>REHAB project genomes.</title>
        <authorList>
            <person name="Shaw L.P."/>
        </authorList>
    </citation>
    <scope>NUCLEOTIDE SEQUENCE [LARGE SCALE GENOMIC DNA]</scope>
    <source>
        <strain evidence="4">RHBSTW-00938</strain>
        <plasmid evidence="4">prhbstw-00938_2</plasmid>
    </source>
</reference>
<dbReference type="InterPro" id="IPR036938">
    <property type="entry name" value="PAP2/HPO_sf"/>
</dbReference>
<keyword evidence="1" id="KW-1133">Transmembrane helix</keyword>
<accession>A0AAP9R201</accession>
<dbReference type="EMBL" id="CP055905">
    <property type="protein sequence ID" value="QMR43017.1"/>
    <property type="molecule type" value="Genomic_DNA"/>
</dbReference>
<dbReference type="Proteomes" id="UP000514462">
    <property type="component" value="Plasmid pRHBSTW-00938_2"/>
</dbReference>
<evidence type="ECO:0000313" key="4">
    <source>
        <dbReference type="Proteomes" id="UP000514462"/>
    </source>
</evidence>
<evidence type="ECO:0000259" key="2">
    <source>
        <dbReference type="Pfam" id="PF14378"/>
    </source>
</evidence>
<gene>
    <name evidence="3" type="ORF">HV331_26390</name>
</gene>
<sequence>MKINTSETEPFSCRLTSYLLCGIPVSVCFFMLYPTINMFTTTRTDTLDLWLPAELEIPFIPAFIWAYLSMYLIILVPVLFLNRREQKRMALELITVTVISAIIFLLFPARLGFVRELPSEPLYHALFEQLFTLDNPHNLVPSLHVAWSCTAVLAVSRKATGWIIWVMYGWLLLISLSTLLVHQHHLLDVITGGLLSLTTFYFARNVYEKNSRTTAGTV</sequence>
<protein>
    <submittedName>
        <fullName evidence="3">Phosphatase PAP2 family protein</fullName>
    </submittedName>
</protein>
<feature type="transmembrane region" description="Helical" evidence="1">
    <location>
        <begin position="59"/>
        <end position="81"/>
    </location>
</feature>
<proteinExistence type="predicted"/>
<feature type="transmembrane region" description="Helical" evidence="1">
    <location>
        <begin position="186"/>
        <end position="203"/>
    </location>
</feature>
<keyword evidence="1" id="KW-0812">Transmembrane</keyword>
<dbReference type="RefSeq" id="WP_182015397.1">
    <property type="nucleotide sequence ID" value="NZ_CP055905.1"/>
</dbReference>
<dbReference type="Gene3D" id="1.20.144.10">
    <property type="entry name" value="Phosphatidic acid phosphatase type 2/haloperoxidase"/>
    <property type="match status" value="1"/>
</dbReference>
<dbReference type="SUPFAM" id="SSF48317">
    <property type="entry name" value="Acid phosphatase/Vanadium-dependent haloperoxidase"/>
    <property type="match status" value="1"/>
</dbReference>
<dbReference type="Pfam" id="PF14378">
    <property type="entry name" value="PAP2_3"/>
    <property type="match status" value="1"/>
</dbReference>
<geneLocation type="plasmid" evidence="4">
    <name>prhbstw-00938_2</name>
</geneLocation>
<organism evidence="3 4">
    <name type="scientific">Klebsiella aerogenes</name>
    <name type="common">Enterobacter aerogenes</name>
    <dbReference type="NCBI Taxonomy" id="548"/>
    <lineage>
        <taxon>Bacteria</taxon>
        <taxon>Pseudomonadati</taxon>
        <taxon>Pseudomonadota</taxon>
        <taxon>Gammaproteobacteria</taxon>
        <taxon>Enterobacterales</taxon>
        <taxon>Enterobacteriaceae</taxon>
        <taxon>Klebsiella/Raoultella group</taxon>
        <taxon>Klebsiella</taxon>
    </lineage>
</organism>
<feature type="transmembrane region" description="Helical" evidence="1">
    <location>
        <begin position="18"/>
        <end position="39"/>
    </location>
</feature>
<evidence type="ECO:0000256" key="1">
    <source>
        <dbReference type="SAM" id="Phobius"/>
    </source>
</evidence>
<name>A0AAP9R201_KLEAE</name>
<dbReference type="GO" id="GO:0016020">
    <property type="term" value="C:membrane"/>
    <property type="evidence" value="ECO:0007669"/>
    <property type="project" value="UniProtKB-SubCell"/>
</dbReference>
<feature type="transmembrane region" description="Helical" evidence="1">
    <location>
        <begin position="93"/>
        <end position="113"/>
    </location>
</feature>
<dbReference type="InterPro" id="IPR026841">
    <property type="entry name" value="Aur1/Ipt1"/>
</dbReference>
<keyword evidence="1" id="KW-0472">Membrane</keyword>
<evidence type="ECO:0000313" key="3">
    <source>
        <dbReference type="EMBL" id="QMR43017.1"/>
    </source>
</evidence>